<evidence type="ECO:0000313" key="5">
    <source>
        <dbReference type="Proteomes" id="UP001519460"/>
    </source>
</evidence>
<accession>A0ABD0LR61</accession>
<dbReference type="PANTHER" id="PTHR15036:SF85">
    <property type="entry name" value="SP2353, ISOFORM A"/>
    <property type="match status" value="1"/>
</dbReference>
<dbReference type="PANTHER" id="PTHR15036">
    <property type="entry name" value="PIKACHURIN-LIKE PROTEIN"/>
    <property type="match status" value="1"/>
</dbReference>
<dbReference type="InterPro" id="IPR050372">
    <property type="entry name" value="Neurexin-related_CASP"/>
</dbReference>
<dbReference type="Proteomes" id="UP001519460">
    <property type="component" value="Unassembled WGS sequence"/>
</dbReference>
<sequence>MRTLQPRQSLLLVVVVVSMMCVPLSQGLRFLGQSETFAQFPKWNACQNASLSFEFKTRQPSALLLYTDDNGRYDYLQLALTKGAVRLWINFVAEENQYVDIEANTDALNDGRWHRVEIKRNRMETILLVDGTQTSKVALGSDSDFGRDPAQNNYVYFGGIPSRYESNLRGLALPSAFFSEKFRGELRNILYFNCSCLPVRAEMVNGRGVSSDPPEACEVRDPCPVDCPCVSVNDGSGCECSYKRECLKGGQRPADGHRT</sequence>
<dbReference type="SUPFAM" id="SSF49899">
    <property type="entry name" value="Concanavalin A-like lectins/glucanases"/>
    <property type="match status" value="1"/>
</dbReference>
<dbReference type="Pfam" id="PF02210">
    <property type="entry name" value="Laminin_G_2"/>
    <property type="match status" value="1"/>
</dbReference>
<comment type="caution">
    <text evidence="1">Lacks conserved residue(s) required for the propagation of feature annotation.</text>
</comment>
<organism evidence="4 5">
    <name type="scientific">Batillaria attramentaria</name>
    <dbReference type="NCBI Taxonomy" id="370345"/>
    <lineage>
        <taxon>Eukaryota</taxon>
        <taxon>Metazoa</taxon>
        <taxon>Spiralia</taxon>
        <taxon>Lophotrochozoa</taxon>
        <taxon>Mollusca</taxon>
        <taxon>Gastropoda</taxon>
        <taxon>Caenogastropoda</taxon>
        <taxon>Sorbeoconcha</taxon>
        <taxon>Cerithioidea</taxon>
        <taxon>Batillariidae</taxon>
        <taxon>Batillaria</taxon>
    </lineage>
</organism>
<evidence type="ECO:0000259" key="3">
    <source>
        <dbReference type="PROSITE" id="PS50025"/>
    </source>
</evidence>
<gene>
    <name evidence="4" type="ORF">BaRGS_00006735</name>
</gene>
<evidence type="ECO:0000256" key="2">
    <source>
        <dbReference type="SAM" id="SignalP"/>
    </source>
</evidence>
<feature type="chain" id="PRO_5044828995" description="Laminin G domain-containing protein" evidence="2">
    <location>
        <begin position="28"/>
        <end position="259"/>
    </location>
</feature>
<keyword evidence="5" id="KW-1185">Reference proteome</keyword>
<dbReference type="InterPro" id="IPR001791">
    <property type="entry name" value="Laminin_G"/>
</dbReference>
<protein>
    <recommendedName>
        <fullName evidence="3">Laminin G domain-containing protein</fullName>
    </recommendedName>
</protein>
<feature type="signal peptide" evidence="2">
    <location>
        <begin position="1"/>
        <end position="27"/>
    </location>
</feature>
<keyword evidence="2" id="KW-0732">Signal</keyword>
<dbReference type="AlphaFoldDB" id="A0ABD0LR61"/>
<evidence type="ECO:0000313" key="4">
    <source>
        <dbReference type="EMBL" id="KAK7501983.1"/>
    </source>
</evidence>
<dbReference type="GO" id="GO:0016020">
    <property type="term" value="C:membrane"/>
    <property type="evidence" value="ECO:0007669"/>
    <property type="project" value="UniProtKB-SubCell"/>
</dbReference>
<dbReference type="Gene3D" id="2.60.120.200">
    <property type="match status" value="1"/>
</dbReference>
<comment type="caution">
    <text evidence="4">The sequence shown here is derived from an EMBL/GenBank/DDBJ whole genome shotgun (WGS) entry which is preliminary data.</text>
</comment>
<dbReference type="SMART" id="SM00282">
    <property type="entry name" value="LamG"/>
    <property type="match status" value="1"/>
</dbReference>
<proteinExistence type="predicted"/>
<dbReference type="InterPro" id="IPR013320">
    <property type="entry name" value="ConA-like_dom_sf"/>
</dbReference>
<dbReference type="CDD" id="cd00110">
    <property type="entry name" value="LamG"/>
    <property type="match status" value="1"/>
</dbReference>
<dbReference type="EMBL" id="JACVVK020000028">
    <property type="protein sequence ID" value="KAK7501983.1"/>
    <property type="molecule type" value="Genomic_DNA"/>
</dbReference>
<feature type="domain" description="Laminin G" evidence="3">
    <location>
        <begin position="27"/>
        <end position="217"/>
    </location>
</feature>
<reference evidence="4 5" key="1">
    <citation type="journal article" date="2023" name="Sci. Data">
        <title>Genome assembly of the Korean intertidal mud-creeper Batillaria attramentaria.</title>
        <authorList>
            <person name="Patra A.K."/>
            <person name="Ho P.T."/>
            <person name="Jun S."/>
            <person name="Lee S.J."/>
            <person name="Kim Y."/>
            <person name="Won Y.J."/>
        </authorList>
    </citation>
    <scope>NUCLEOTIDE SEQUENCE [LARGE SCALE GENOMIC DNA]</scope>
    <source>
        <strain evidence="4">Wonlab-2016</strain>
    </source>
</reference>
<feature type="non-terminal residue" evidence="4">
    <location>
        <position position="259"/>
    </location>
</feature>
<evidence type="ECO:0000256" key="1">
    <source>
        <dbReference type="PROSITE-ProRule" id="PRU00122"/>
    </source>
</evidence>
<dbReference type="PROSITE" id="PS50025">
    <property type="entry name" value="LAM_G_DOMAIN"/>
    <property type="match status" value="1"/>
</dbReference>
<name>A0ABD0LR61_9CAEN</name>